<dbReference type="VEuPathDB" id="VectorBase:ASTEI093046"/>
<name>A0A182YLH1_ANOST</name>
<reference evidence="6" key="1">
    <citation type="journal article" date="2014" name="Genome Biol.">
        <title>Genome analysis of a major urban malaria vector mosquito, Anopheles stephensi.</title>
        <authorList>
            <person name="Jiang X."/>
            <person name="Peery A."/>
            <person name="Hall A.B."/>
            <person name="Sharma A."/>
            <person name="Chen X.G."/>
            <person name="Waterhouse R.M."/>
            <person name="Komissarov A."/>
            <person name="Riehle M.M."/>
            <person name="Shouche Y."/>
            <person name="Sharakhova M.V."/>
            <person name="Lawson D."/>
            <person name="Pakpour N."/>
            <person name="Arensburger P."/>
            <person name="Davidson V.L."/>
            <person name="Eiglmeier K."/>
            <person name="Emrich S."/>
            <person name="George P."/>
            <person name="Kennedy R.C."/>
            <person name="Mane S.P."/>
            <person name="Maslen G."/>
            <person name="Oringanje C."/>
            <person name="Qi Y."/>
            <person name="Settlage R."/>
            <person name="Tojo M."/>
            <person name="Tubio J.M."/>
            <person name="Unger M.F."/>
            <person name="Wang B."/>
            <person name="Vernick K.D."/>
            <person name="Ribeiro J.M."/>
            <person name="James A.A."/>
            <person name="Michel K."/>
            <person name="Riehle M.A."/>
            <person name="Luckhart S."/>
            <person name="Sharakhov I.V."/>
            <person name="Tu Z."/>
        </authorList>
    </citation>
    <scope>NUCLEOTIDE SEQUENCE [LARGE SCALE GENOMIC DNA]</scope>
    <source>
        <strain evidence="6">Indian</strain>
    </source>
</reference>
<dbReference type="SUPFAM" id="SSF53474">
    <property type="entry name" value="alpha/beta-Hydrolases"/>
    <property type="match status" value="1"/>
</dbReference>
<proteinExistence type="inferred from homology"/>
<comment type="similarity">
    <text evidence="2 4">Belongs to the AB hydrolase superfamily. Lipase family.</text>
</comment>
<comment type="subcellular location">
    <subcellularLocation>
        <location evidence="1">Secreted</location>
    </subcellularLocation>
</comment>
<dbReference type="InterPro" id="IPR000734">
    <property type="entry name" value="TAG_lipase"/>
</dbReference>
<dbReference type="Gene3D" id="3.40.50.1820">
    <property type="entry name" value="alpha/beta hydrolase"/>
    <property type="match status" value="1"/>
</dbReference>
<dbReference type="PANTHER" id="PTHR11610:SF173">
    <property type="entry name" value="LIPASE DOMAIN-CONTAINING PROTEIN-RELATED"/>
    <property type="match status" value="1"/>
</dbReference>
<evidence type="ECO:0000256" key="4">
    <source>
        <dbReference type="RuleBase" id="RU004262"/>
    </source>
</evidence>
<dbReference type="GO" id="GO:0005615">
    <property type="term" value="C:extracellular space"/>
    <property type="evidence" value="ECO:0007669"/>
    <property type="project" value="TreeGrafter"/>
</dbReference>
<evidence type="ECO:0000256" key="3">
    <source>
        <dbReference type="ARBA" id="ARBA00022525"/>
    </source>
</evidence>
<protein>
    <submittedName>
        <fullName evidence="5">Uncharacterized protein</fullName>
    </submittedName>
</protein>
<dbReference type="InterPro" id="IPR029058">
    <property type="entry name" value="AB_hydrolase_fold"/>
</dbReference>
<keyword evidence="6" id="KW-1185">Reference proteome</keyword>
<sequence length="193" mass="21309">MEHEQEAELFEPTPTTDLRRQLKVLIHGWISDRENSSITPIREAYLAQDAHNLLVADWSDIAYMPYSKSRELVLPAANRIGDSLLRFMQRLGIDNSQVHVIGHSLGAHIAGNVGRFFDGKLARVTALDPAKPRFSRESKDAVGPDAAQFVDVIHTDGLTLGEDIERGHADFFANSGIAPQPGCEALDIVTLRT</sequence>
<evidence type="ECO:0000313" key="6">
    <source>
        <dbReference type="Proteomes" id="UP000076408"/>
    </source>
</evidence>
<dbReference type="EnsemblMetazoa" id="ASTEI093046-RA">
    <property type="protein sequence ID" value="ASTEI093046-PA"/>
    <property type="gene ID" value="ASTEI093046"/>
</dbReference>
<dbReference type="PANTHER" id="PTHR11610">
    <property type="entry name" value="LIPASE"/>
    <property type="match status" value="1"/>
</dbReference>
<evidence type="ECO:0000256" key="2">
    <source>
        <dbReference type="ARBA" id="ARBA00010701"/>
    </source>
</evidence>
<dbReference type="Pfam" id="PF00151">
    <property type="entry name" value="Lipase"/>
    <property type="match status" value="1"/>
</dbReference>
<reference evidence="5" key="2">
    <citation type="submission" date="2020-05" db="UniProtKB">
        <authorList>
            <consortium name="EnsemblMetazoa"/>
        </authorList>
    </citation>
    <scope>IDENTIFICATION</scope>
    <source>
        <strain evidence="5">Indian</strain>
    </source>
</reference>
<dbReference type="GO" id="GO:0016298">
    <property type="term" value="F:lipase activity"/>
    <property type="evidence" value="ECO:0007669"/>
    <property type="project" value="InterPro"/>
</dbReference>
<evidence type="ECO:0000313" key="5">
    <source>
        <dbReference type="EnsemblMetazoa" id="ASTEI093046-PA"/>
    </source>
</evidence>
<organism evidence="5 6">
    <name type="scientific">Anopheles stephensi</name>
    <name type="common">Indo-Pakistan malaria mosquito</name>
    <dbReference type="NCBI Taxonomy" id="30069"/>
    <lineage>
        <taxon>Eukaryota</taxon>
        <taxon>Metazoa</taxon>
        <taxon>Ecdysozoa</taxon>
        <taxon>Arthropoda</taxon>
        <taxon>Hexapoda</taxon>
        <taxon>Insecta</taxon>
        <taxon>Pterygota</taxon>
        <taxon>Neoptera</taxon>
        <taxon>Endopterygota</taxon>
        <taxon>Diptera</taxon>
        <taxon>Nematocera</taxon>
        <taxon>Culicoidea</taxon>
        <taxon>Culicidae</taxon>
        <taxon>Anophelinae</taxon>
        <taxon>Anopheles</taxon>
    </lineage>
</organism>
<accession>A0A182YLH1</accession>
<dbReference type="Proteomes" id="UP000076408">
    <property type="component" value="Unassembled WGS sequence"/>
</dbReference>
<dbReference type="PRINTS" id="PR00821">
    <property type="entry name" value="TAGLIPASE"/>
</dbReference>
<dbReference type="InterPro" id="IPR013818">
    <property type="entry name" value="Lipase"/>
</dbReference>
<dbReference type="VEuPathDB" id="VectorBase:ASTE014792"/>
<dbReference type="STRING" id="30069.A0A182YLH1"/>
<evidence type="ECO:0000256" key="1">
    <source>
        <dbReference type="ARBA" id="ARBA00004613"/>
    </source>
</evidence>
<dbReference type="GO" id="GO:0017171">
    <property type="term" value="F:serine hydrolase activity"/>
    <property type="evidence" value="ECO:0007669"/>
    <property type="project" value="TreeGrafter"/>
</dbReference>
<dbReference type="GO" id="GO:0016042">
    <property type="term" value="P:lipid catabolic process"/>
    <property type="evidence" value="ECO:0007669"/>
    <property type="project" value="TreeGrafter"/>
</dbReference>
<keyword evidence="3" id="KW-0964">Secreted</keyword>
<dbReference type="VEuPathDB" id="VectorBase:ASTEI20_041042"/>
<dbReference type="OMA" id="PCSWKVI"/>
<dbReference type="AlphaFoldDB" id="A0A182YLH1"/>